<reference evidence="3" key="1">
    <citation type="journal article" date="2023" name="Mol. Phylogenet. Evol.">
        <title>Genome-scale phylogeny and comparative genomics of the fungal order Sordariales.</title>
        <authorList>
            <person name="Hensen N."/>
            <person name="Bonometti L."/>
            <person name="Westerberg I."/>
            <person name="Brannstrom I.O."/>
            <person name="Guillou S."/>
            <person name="Cros-Aarteil S."/>
            <person name="Calhoun S."/>
            <person name="Haridas S."/>
            <person name="Kuo A."/>
            <person name="Mondo S."/>
            <person name="Pangilinan J."/>
            <person name="Riley R."/>
            <person name="LaButti K."/>
            <person name="Andreopoulos B."/>
            <person name="Lipzen A."/>
            <person name="Chen C."/>
            <person name="Yan M."/>
            <person name="Daum C."/>
            <person name="Ng V."/>
            <person name="Clum A."/>
            <person name="Steindorff A."/>
            <person name="Ohm R.A."/>
            <person name="Martin F."/>
            <person name="Silar P."/>
            <person name="Natvig D.O."/>
            <person name="Lalanne C."/>
            <person name="Gautier V."/>
            <person name="Ament-Velasquez S.L."/>
            <person name="Kruys A."/>
            <person name="Hutchinson M.I."/>
            <person name="Powell A.J."/>
            <person name="Barry K."/>
            <person name="Miller A.N."/>
            <person name="Grigoriev I.V."/>
            <person name="Debuchy R."/>
            <person name="Gladieux P."/>
            <person name="Hiltunen Thoren M."/>
            <person name="Johannesson H."/>
        </authorList>
    </citation>
    <scope>NUCLEOTIDE SEQUENCE</scope>
    <source>
        <strain evidence="3">CBS 892.96</strain>
    </source>
</reference>
<evidence type="ECO:0000259" key="2">
    <source>
        <dbReference type="Pfam" id="PF07110"/>
    </source>
</evidence>
<dbReference type="AlphaFoldDB" id="A0AAN6W4Q6"/>
<evidence type="ECO:0000313" key="4">
    <source>
        <dbReference type="Proteomes" id="UP001302321"/>
    </source>
</evidence>
<keyword evidence="4" id="KW-1185">Reference proteome</keyword>
<dbReference type="InterPro" id="IPR009799">
    <property type="entry name" value="EthD_dom"/>
</dbReference>
<comment type="similarity">
    <text evidence="1">Belongs to the tpcK family.</text>
</comment>
<reference evidence="3" key="2">
    <citation type="submission" date="2023-05" db="EMBL/GenBank/DDBJ databases">
        <authorList>
            <consortium name="Lawrence Berkeley National Laboratory"/>
            <person name="Steindorff A."/>
            <person name="Hensen N."/>
            <person name="Bonometti L."/>
            <person name="Westerberg I."/>
            <person name="Brannstrom I.O."/>
            <person name="Guillou S."/>
            <person name="Cros-Aarteil S."/>
            <person name="Calhoun S."/>
            <person name="Haridas S."/>
            <person name="Kuo A."/>
            <person name="Mondo S."/>
            <person name="Pangilinan J."/>
            <person name="Riley R."/>
            <person name="Labutti K."/>
            <person name="Andreopoulos B."/>
            <person name="Lipzen A."/>
            <person name="Chen C."/>
            <person name="Yanf M."/>
            <person name="Daum C."/>
            <person name="Ng V."/>
            <person name="Clum A."/>
            <person name="Ohm R."/>
            <person name="Martin F."/>
            <person name="Silar P."/>
            <person name="Natvig D."/>
            <person name="Lalanne C."/>
            <person name="Gautier V."/>
            <person name="Ament-Velasquez S.L."/>
            <person name="Kruys A."/>
            <person name="Hutchinson M.I."/>
            <person name="Powell A.J."/>
            <person name="Barry K."/>
            <person name="Miller A.N."/>
            <person name="Grigoriev I.V."/>
            <person name="Debuchy R."/>
            <person name="Gladieux P."/>
            <person name="Thoren M.H."/>
            <person name="Johannesson H."/>
        </authorList>
    </citation>
    <scope>NUCLEOTIDE SEQUENCE</scope>
    <source>
        <strain evidence="3">CBS 892.96</strain>
    </source>
</reference>
<dbReference type="Proteomes" id="UP001302321">
    <property type="component" value="Unassembled WGS sequence"/>
</dbReference>
<accession>A0AAN6W4Q6</accession>
<comment type="caution">
    <text evidence="3">The sequence shown here is derived from an EMBL/GenBank/DDBJ whole genome shotgun (WGS) entry which is preliminary data.</text>
</comment>
<dbReference type="Pfam" id="PF07110">
    <property type="entry name" value="EthD"/>
    <property type="match status" value="1"/>
</dbReference>
<gene>
    <name evidence="3" type="ORF">QBC36DRAFT_216334</name>
</gene>
<evidence type="ECO:0000313" key="3">
    <source>
        <dbReference type="EMBL" id="KAK4175368.1"/>
    </source>
</evidence>
<sequence length="130" mass="14846">MSSSLRPYSIIIFVNRKSNISPEQFKDHWENTHVPLLQSLAGPRFPLSHIRHYLARDSANSTYPLNLLVGKPQDINFDAFAVVTFASEEAFRDFIPTMSLPEVAEDEDRFTDREKMRAVVLGYRNETGGT</sequence>
<dbReference type="SUPFAM" id="SSF54909">
    <property type="entry name" value="Dimeric alpha+beta barrel"/>
    <property type="match status" value="1"/>
</dbReference>
<protein>
    <submittedName>
        <fullName evidence="3">EthD domain-containing protein</fullName>
    </submittedName>
</protein>
<dbReference type="GO" id="GO:0016491">
    <property type="term" value="F:oxidoreductase activity"/>
    <property type="evidence" value="ECO:0007669"/>
    <property type="project" value="InterPro"/>
</dbReference>
<organism evidence="3 4">
    <name type="scientific">Triangularia setosa</name>
    <dbReference type="NCBI Taxonomy" id="2587417"/>
    <lineage>
        <taxon>Eukaryota</taxon>
        <taxon>Fungi</taxon>
        <taxon>Dikarya</taxon>
        <taxon>Ascomycota</taxon>
        <taxon>Pezizomycotina</taxon>
        <taxon>Sordariomycetes</taxon>
        <taxon>Sordariomycetidae</taxon>
        <taxon>Sordariales</taxon>
        <taxon>Podosporaceae</taxon>
        <taxon>Triangularia</taxon>
    </lineage>
</organism>
<dbReference type="InterPro" id="IPR011008">
    <property type="entry name" value="Dimeric_a/b-barrel"/>
</dbReference>
<feature type="domain" description="EthD" evidence="2">
    <location>
        <begin position="18"/>
        <end position="113"/>
    </location>
</feature>
<proteinExistence type="inferred from homology"/>
<dbReference type="EMBL" id="MU866237">
    <property type="protein sequence ID" value="KAK4175368.1"/>
    <property type="molecule type" value="Genomic_DNA"/>
</dbReference>
<evidence type="ECO:0000256" key="1">
    <source>
        <dbReference type="ARBA" id="ARBA00005986"/>
    </source>
</evidence>
<name>A0AAN6W4Q6_9PEZI</name>
<dbReference type="Gene3D" id="3.30.70.100">
    <property type="match status" value="1"/>
</dbReference>
<dbReference type="NCBIfam" id="TIGR02118">
    <property type="entry name" value="EthD family reductase"/>
    <property type="match status" value="1"/>
</dbReference>